<dbReference type="EC" id="5.4.2.11" evidence="3"/>
<feature type="binding site" evidence="7">
    <location>
        <begin position="346"/>
        <end position="349"/>
    </location>
    <ligand>
        <name>substrate</name>
    </ligand>
</feature>
<evidence type="ECO:0000313" key="8">
    <source>
        <dbReference type="EMBL" id="CAD8537768.1"/>
    </source>
</evidence>
<evidence type="ECO:0000256" key="6">
    <source>
        <dbReference type="PIRSR" id="PIRSR613078-1"/>
    </source>
</evidence>
<dbReference type="GO" id="GO:0006096">
    <property type="term" value="P:glycolytic process"/>
    <property type="evidence" value="ECO:0007669"/>
    <property type="project" value="UniProtKB-KW"/>
</dbReference>
<name>A0A7S0J167_9EUKA</name>
<organism evidence="8">
    <name type="scientific">Calcidiscus leptoporus</name>
    <dbReference type="NCBI Taxonomy" id="127549"/>
    <lineage>
        <taxon>Eukaryota</taxon>
        <taxon>Haptista</taxon>
        <taxon>Haptophyta</taxon>
        <taxon>Prymnesiophyceae</taxon>
        <taxon>Coccolithales</taxon>
        <taxon>Calcidiscaceae</taxon>
        <taxon>Calcidiscus</taxon>
    </lineage>
</organism>
<dbReference type="SUPFAM" id="SSF53254">
    <property type="entry name" value="Phosphoglycerate mutase-like"/>
    <property type="match status" value="2"/>
</dbReference>
<gene>
    <name evidence="8" type="ORF">CLEP1334_LOCUS13050</name>
</gene>
<evidence type="ECO:0000256" key="4">
    <source>
        <dbReference type="ARBA" id="ARBA00023152"/>
    </source>
</evidence>
<proteinExistence type="inferred from homology"/>
<evidence type="ECO:0000256" key="3">
    <source>
        <dbReference type="ARBA" id="ARBA00012028"/>
    </source>
</evidence>
<feature type="active site" description="Proton donor/acceptor" evidence="6">
    <location>
        <position position="346"/>
    </location>
</feature>
<feature type="binding site" evidence="7">
    <location>
        <position position="357"/>
    </location>
    <ligand>
        <name>substrate</name>
    </ligand>
</feature>
<dbReference type="CDD" id="cd07067">
    <property type="entry name" value="HP_PGM_like"/>
    <property type="match status" value="1"/>
</dbReference>
<feature type="binding site" evidence="7">
    <location>
        <begin position="280"/>
        <end position="281"/>
    </location>
    <ligand>
        <name>substrate</name>
    </ligand>
</feature>
<dbReference type="SMART" id="SM00855">
    <property type="entry name" value="PGAM"/>
    <property type="match status" value="1"/>
</dbReference>
<comment type="catalytic activity">
    <reaction evidence="1">
        <text>(2R)-2-phosphoglycerate = (2R)-3-phosphoglycerate</text>
        <dbReference type="Rhea" id="RHEA:15901"/>
        <dbReference type="ChEBI" id="CHEBI:58272"/>
        <dbReference type="ChEBI" id="CHEBI:58289"/>
        <dbReference type="EC" id="5.4.2.11"/>
    </reaction>
</comment>
<dbReference type="EMBL" id="HBER01025908">
    <property type="protein sequence ID" value="CAD8537768.1"/>
    <property type="molecule type" value="Transcribed_RNA"/>
</dbReference>
<dbReference type="AlphaFoldDB" id="A0A7S0J167"/>
<dbReference type="NCBIfam" id="TIGR01258">
    <property type="entry name" value="pgm_1"/>
    <property type="match status" value="1"/>
</dbReference>
<keyword evidence="5" id="KW-0413">Isomerase</keyword>
<evidence type="ECO:0000256" key="1">
    <source>
        <dbReference type="ARBA" id="ARBA00000380"/>
    </source>
</evidence>
<feature type="binding site" evidence="7">
    <location>
        <begin position="373"/>
        <end position="374"/>
    </location>
    <ligand>
        <name>substrate</name>
    </ligand>
</feature>
<dbReference type="Gene3D" id="3.40.50.1240">
    <property type="entry name" value="Phosphoglycerate mutase-like"/>
    <property type="match status" value="2"/>
</dbReference>
<dbReference type="FunFam" id="3.40.50.1240:FF:000003">
    <property type="entry name" value="2,3-bisphosphoglycerate-dependent phosphoglycerate mutase"/>
    <property type="match status" value="1"/>
</dbReference>
<dbReference type="GO" id="GO:0004619">
    <property type="term" value="F:phosphoglycerate mutase activity"/>
    <property type="evidence" value="ECO:0007669"/>
    <property type="project" value="UniProtKB-EC"/>
</dbReference>
<feature type="binding site" evidence="7">
    <location>
        <position position="319"/>
    </location>
    <ligand>
        <name>substrate</name>
    </ligand>
</feature>
<protein>
    <recommendedName>
        <fullName evidence="3">phosphoglycerate mutase (2,3-diphosphoglycerate-dependent)</fullName>
        <ecNumber evidence="3">5.4.2.11</ecNumber>
    </recommendedName>
</protein>
<dbReference type="PANTHER" id="PTHR11931">
    <property type="entry name" value="PHOSPHOGLYCERATE MUTASE"/>
    <property type="match status" value="1"/>
</dbReference>
<dbReference type="InterPro" id="IPR013078">
    <property type="entry name" value="His_Pase_superF_clade-1"/>
</dbReference>
<dbReference type="HAMAP" id="MF_01039">
    <property type="entry name" value="PGAM_GpmA"/>
    <property type="match status" value="1"/>
</dbReference>
<keyword evidence="4" id="KW-0324">Glycolysis</keyword>
<dbReference type="CDD" id="cd07040">
    <property type="entry name" value="HP"/>
    <property type="match status" value="1"/>
</dbReference>
<reference evidence="8" key="1">
    <citation type="submission" date="2021-01" db="EMBL/GenBank/DDBJ databases">
        <authorList>
            <person name="Corre E."/>
            <person name="Pelletier E."/>
            <person name="Niang G."/>
            <person name="Scheremetjew M."/>
            <person name="Finn R."/>
            <person name="Kale V."/>
            <person name="Holt S."/>
            <person name="Cochrane G."/>
            <person name="Meng A."/>
            <person name="Brown T."/>
            <person name="Cohen L."/>
        </authorList>
    </citation>
    <scope>NUCLEOTIDE SEQUENCE</scope>
    <source>
        <strain evidence="8">RCC1130</strain>
    </source>
</reference>
<accession>A0A7S0J167</accession>
<evidence type="ECO:0000256" key="7">
    <source>
        <dbReference type="PIRSR" id="PIRSR613078-2"/>
    </source>
</evidence>
<feature type="active site" description="Tele-phosphohistidine intermediate" evidence="6">
    <location>
        <position position="268"/>
    </location>
</feature>
<sequence length="534" mass="59647">MDIRPPPYRNGHPLHPERELKYKRWQDRFGNVQPVVPPSSESVRDVLARCRTVWRSDILPDLCEGKNVLVIAHGNSIRGMMQAIDGFNETLLADLEVPPCIPLVYRFERHPTAHLVSIQPECAVGVPAALRCEFLAEERELQRAQERTRRVSLQRYGLGPSTDIVVQRGYLPGLETNAASICASIGADFEWDGAVAETTPSDDVEISAAPYFAHDRGGGLPGLEANAAGKWSRLARLAGRERSASTPAAICSAPAIAQRTPMVVIIRHGKTEHNKLGLFTGWEDASLAPEGRKEATEAGQLLAAHGFSFDVVYTSWLSRAIETAWLVLAEIDCLWTPIHKSWRLNERMYGALTGLSKKRTRAQYGEKQFKLWRRSFDTAPPRVDSFSPHYPGNDQRYVQNVLDVRISLKETLVRSLAMGRLCIHRKLPRSESLKDCMERTIPYYVDVIEPAAIKAGKSVLISSSENAIRGLFMHLLSIPPERIAEIEIPNGLPMVYDVVEKRLRLLEGDPSQHNFGKGAELLFGRMRPDGSAHF</sequence>
<evidence type="ECO:0000256" key="5">
    <source>
        <dbReference type="ARBA" id="ARBA00023235"/>
    </source>
</evidence>
<dbReference type="InterPro" id="IPR029033">
    <property type="entry name" value="His_PPase_superfam"/>
</dbReference>
<dbReference type="InterPro" id="IPR005952">
    <property type="entry name" value="Phosphogly_mut1"/>
</dbReference>
<comment type="similarity">
    <text evidence="2">Belongs to the phosphoglycerate mutase family. BPG-dependent PGAM subfamily.</text>
</comment>
<dbReference type="Pfam" id="PF00300">
    <property type="entry name" value="His_Phos_1"/>
    <property type="match status" value="2"/>
</dbReference>
<feature type="binding site" evidence="7">
    <location>
        <begin position="267"/>
        <end position="274"/>
    </location>
    <ligand>
        <name>substrate</name>
    </ligand>
</feature>
<evidence type="ECO:0000256" key="2">
    <source>
        <dbReference type="ARBA" id="ARBA00006717"/>
    </source>
</evidence>